<name>A0AA51NAM8_9BACT</name>
<gene>
    <name evidence="5" type="ORF">QYS49_10440</name>
</gene>
<dbReference type="EMBL" id="CP129971">
    <property type="protein sequence ID" value="WMN11872.1"/>
    <property type="molecule type" value="Genomic_DNA"/>
</dbReference>
<dbReference type="InterPro" id="IPR036390">
    <property type="entry name" value="WH_DNA-bd_sf"/>
</dbReference>
<evidence type="ECO:0000313" key="5">
    <source>
        <dbReference type="EMBL" id="WMN11872.1"/>
    </source>
</evidence>
<protein>
    <submittedName>
        <fullName evidence="5">MarR family transcriptional regulator</fullName>
    </submittedName>
</protein>
<keyword evidence="1" id="KW-0805">Transcription regulation</keyword>
<evidence type="ECO:0000256" key="2">
    <source>
        <dbReference type="ARBA" id="ARBA00023125"/>
    </source>
</evidence>
<dbReference type="Pfam" id="PF01047">
    <property type="entry name" value="MarR"/>
    <property type="match status" value="1"/>
</dbReference>
<dbReference type="PROSITE" id="PS50995">
    <property type="entry name" value="HTH_MARR_2"/>
    <property type="match status" value="1"/>
</dbReference>
<dbReference type="InterPro" id="IPR023187">
    <property type="entry name" value="Tscrpt_reg_MarR-type_CS"/>
</dbReference>
<dbReference type="GO" id="GO:0003677">
    <property type="term" value="F:DNA binding"/>
    <property type="evidence" value="ECO:0007669"/>
    <property type="project" value="UniProtKB-KW"/>
</dbReference>
<dbReference type="PROSITE" id="PS01117">
    <property type="entry name" value="HTH_MARR_1"/>
    <property type="match status" value="1"/>
</dbReference>
<dbReference type="InterPro" id="IPR036388">
    <property type="entry name" value="WH-like_DNA-bd_sf"/>
</dbReference>
<dbReference type="SMART" id="SM00347">
    <property type="entry name" value="HTH_MARR"/>
    <property type="match status" value="1"/>
</dbReference>
<dbReference type="PRINTS" id="PR00598">
    <property type="entry name" value="HTHMARR"/>
</dbReference>
<proteinExistence type="predicted"/>
<evidence type="ECO:0000256" key="3">
    <source>
        <dbReference type="ARBA" id="ARBA00023163"/>
    </source>
</evidence>
<dbReference type="PANTHER" id="PTHR42756">
    <property type="entry name" value="TRANSCRIPTIONAL REGULATOR, MARR"/>
    <property type="match status" value="1"/>
</dbReference>
<evidence type="ECO:0000313" key="6">
    <source>
        <dbReference type="Proteomes" id="UP001230496"/>
    </source>
</evidence>
<dbReference type="KEGG" id="msaa:QYS49_10440"/>
<dbReference type="Gene3D" id="1.10.10.10">
    <property type="entry name" value="Winged helix-like DNA-binding domain superfamily/Winged helix DNA-binding domain"/>
    <property type="match status" value="1"/>
</dbReference>
<sequence length="151" mass="17381">MKREESIDFNIKAAWHAISRMYNQQAVKYGITTSIGFVLLNINTKEGTPATKIAPLMGLESRSLTRMLKSMEEKGLIYKKPDPEDKRSVRIFLTDLGVEKKAISRETVKAFNEEVFKTIESEKLEAFFDVIHKVNDIIDKNEIYNNKKSVH</sequence>
<dbReference type="GO" id="GO:0003700">
    <property type="term" value="F:DNA-binding transcription factor activity"/>
    <property type="evidence" value="ECO:0007669"/>
    <property type="project" value="InterPro"/>
</dbReference>
<organism evidence="5 6">
    <name type="scientific">Marivirga salinarum</name>
    <dbReference type="NCBI Taxonomy" id="3059078"/>
    <lineage>
        <taxon>Bacteria</taxon>
        <taxon>Pseudomonadati</taxon>
        <taxon>Bacteroidota</taxon>
        <taxon>Cytophagia</taxon>
        <taxon>Cytophagales</taxon>
        <taxon>Marivirgaceae</taxon>
        <taxon>Marivirga</taxon>
    </lineage>
</organism>
<reference evidence="5 6" key="1">
    <citation type="submission" date="2023-08" db="EMBL/GenBank/DDBJ databases">
        <title>Comparative genomics and taxonomic characterization of three novel marine species of genus Marivirga.</title>
        <authorList>
            <person name="Muhammad N."/>
            <person name="Kim S.-G."/>
        </authorList>
    </citation>
    <scope>NUCLEOTIDE SEQUENCE [LARGE SCALE GENOMIC DNA]</scope>
    <source>
        <strain evidence="5 6">BDSF4-3</strain>
    </source>
</reference>
<dbReference type="SUPFAM" id="SSF46785">
    <property type="entry name" value="Winged helix' DNA-binding domain"/>
    <property type="match status" value="1"/>
</dbReference>
<dbReference type="PANTHER" id="PTHR42756:SF1">
    <property type="entry name" value="TRANSCRIPTIONAL REPRESSOR OF EMRAB OPERON"/>
    <property type="match status" value="1"/>
</dbReference>
<dbReference type="AlphaFoldDB" id="A0AA51NAM8"/>
<accession>A0AA51NAM8</accession>
<evidence type="ECO:0000259" key="4">
    <source>
        <dbReference type="PROSITE" id="PS50995"/>
    </source>
</evidence>
<dbReference type="RefSeq" id="WP_308349589.1">
    <property type="nucleotide sequence ID" value="NZ_CP129971.1"/>
</dbReference>
<keyword evidence="2" id="KW-0238">DNA-binding</keyword>
<keyword evidence="3" id="KW-0804">Transcription</keyword>
<dbReference type="InterPro" id="IPR000835">
    <property type="entry name" value="HTH_MarR-typ"/>
</dbReference>
<dbReference type="Proteomes" id="UP001230496">
    <property type="component" value="Chromosome"/>
</dbReference>
<evidence type="ECO:0000256" key="1">
    <source>
        <dbReference type="ARBA" id="ARBA00023015"/>
    </source>
</evidence>
<keyword evidence="6" id="KW-1185">Reference proteome</keyword>
<feature type="domain" description="HTH marR-type" evidence="4">
    <location>
        <begin position="1"/>
        <end position="136"/>
    </location>
</feature>